<dbReference type="RefSeq" id="WP_211939332.1">
    <property type="nucleotide sequence ID" value="NZ_CP073078.1"/>
</dbReference>
<accession>A0A975IVY9</accession>
<feature type="transmembrane region" description="Helical" evidence="1">
    <location>
        <begin position="84"/>
        <end position="107"/>
    </location>
</feature>
<protein>
    <submittedName>
        <fullName evidence="2">Uncharacterized protein</fullName>
    </submittedName>
</protein>
<dbReference type="EMBL" id="CP073078">
    <property type="protein sequence ID" value="QUD89280.1"/>
    <property type="molecule type" value="Genomic_DNA"/>
</dbReference>
<sequence length="263" mass="28144">MTAIAEPLPSFSGRDDRGFFVRGAIIMAVTVAAGFTFNLAAGRSSFGAPLLIHAHAITFMGWVTIYLTQNILVAKGNFALHRRLGWLAACWVGLMLVLGCAVTIFDIRAARVPFFFRPAQFLVFDPLTLFAFAGLTYAAIAMRRRTDWHRRLHFCAMSMMMGPAFGRLLPSPLLAPWAWEAAFAACLIFPLAGIVLDIRRGGKAHPAWLLGLAVTFGVLIGTEAITYSPAATALYNAVAAGSTGAAVAPLAFGHPPGAKPAPR</sequence>
<dbReference type="AlphaFoldDB" id="A0A975IVY9"/>
<gene>
    <name evidence="2" type="ORF">KCG34_05215</name>
</gene>
<feature type="transmembrane region" description="Helical" evidence="1">
    <location>
        <begin position="233"/>
        <end position="253"/>
    </location>
</feature>
<evidence type="ECO:0000313" key="3">
    <source>
        <dbReference type="Proteomes" id="UP000676409"/>
    </source>
</evidence>
<feature type="transmembrane region" description="Helical" evidence="1">
    <location>
        <begin position="19"/>
        <end position="40"/>
    </location>
</feature>
<feature type="transmembrane region" description="Helical" evidence="1">
    <location>
        <begin position="152"/>
        <end position="170"/>
    </location>
</feature>
<name>A0A975IVY9_9CAUL</name>
<keyword evidence="1" id="KW-0812">Transmembrane</keyword>
<feature type="transmembrane region" description="Helical" evidence="1">
    <location>
        <begin position="176"/>
        <end position="196"/>
    </location>
</feature>
<evidence type="ECO:0000256" key="1">
    <source>
        <dbReference type="SAM" id="Phobius"/>
    </source>
</evidence>
<reference evidence="2" key="1">
    <citation type="submission" date="2021-04" db="EMBL/GenBank/DDBJ databases">
        <title>The complete genome sequence of Caulobacter sp. S6.</title>
        <authorList>
            <person name="Tang Y."/>
            <person name="Ouyang W."/>
            <person name="Liu Q."/>
            <person name="Huang B."/>
            <person name="Guo Z."/>
            <person name="Lei P."/>
        </authorList>
    </citation>
    <scope>NUCLEOTIDE SEQUENCE</scope>
    <source>
        <strain evidence="2">S6</strain>
    </source>
</reference>
<feature type="transmembrane region" description="Helical" evidence="1">
    <location>
        <begin position="52"/>
        <end position="72"/>
    </location>
</feature>
<keyword evidence="1" id="KW-1133">Transmembrane helix</keyword>
<dbReference type="Proteomes" id="UP000676409">
    <property type="component" value="Chromosome"/>
</dbReference>
<feature type="transmembrane region" description="Helical" evidence="1">
    <location>
        <begin position="119"/>
        <end position="140"/>
    </location>
</feature>
<evidence type="ECO:0000313" key="2">
    <source>
        <dbReference type="EMBL" id="QUD89280.1"/>
    </source>
</evidence>
<feature type="transmembrane region" description="Helical" evidence="1">
    <location>
        <begin position="208"/>
        <end position="227"/>
    </location>
</feature>
<dbReference type="KEGG" id="caul:KCG34_05215"/>
<organism evidence="2 3">
    <name type="scientific">Phenylobacterium montanum</name>
    <dbReference type="NCBI Taxonomy" id="2823693"/>
    <lineage>
        <taxon>Bacteria</taxon>
        <taxon>Pseudomonadati</taxon>
        <taxon>Pseudomonadota</taxon>
        <taxon>Alphaproteobacteria</taxon>
        <taxon>Caulobacterales</taxon>
        <taxon>Caulobacteraceae</taxon>
        <taxon>Phenylobacterium</taxon>
    </lineage>
</organism>
<keyword evidence="3" id="KW-1185">Reference proteome</keyword>
<proteinExistence type="predicted"/>
<keyword evidence="1" id="KW-0472">Membrane</keyword>